<keyword evidence="3" id="KW-0378">Hydrolase</keyword>
<dbReference type="InterPro" id="IPR015797">
    <property type="entry name" value="NUDIX_hydrolase-like_dom_sf"/>
</dbReference>
<dbReference type="SUPFAM" id="SSF55811">
    <property type="entry name" value="Nudix"/>
    <property type="match status" value="1"/>
</dbReference>
<feature type="domain" description="Nudix hydrolase" evidence="5">
    <location>
        <begin position="125"/>
        <end position="289"/>
    </location>
</feature>
<dbReference type="AlphaFoldDB" id="A0A9D4UPM6"/>
<dbReference type="Gene3D" id="3.90.79.10">
    <property type="entry name" value="Nucleoside Triphosphate Pyrophosphohydrolase"/>
    <property type="match status" value="1"/>
</dbReference>
<evidence type="ECO:0000256" key="3">
    <source>
        <dbReference type="ARBA" id="ARBA00022801"/>
    </source>
</evidence>
<keyword evidence="2" id="KW-0479">Metal-binding</keyword>
<sequence length="295" mass="32554">MTYECVAGLAFEILLACPSGLAPCQLQVDFGSSYDRQPHPDGELERSIEKTWRERLQDNPALFNGLKFRYGGYKLLSSEQSGGNDVCLCLGLTDYKTFVGTNLSPKWKSFLKDSQDDIERCKHTSSPLGNGAIVETDDNSILVLKRSDHVGEFPGHLVFPGGHSEPQEIGILGHHELINNVELSVKIVDEMYSGIVREIVEETGVPATFLSKPLLLGVSRRVLNARPTAFFFVKCALSSPDILQFYKHAEHKFESTQLLSISKEDLTIAAGKMPGCHQGGAALFDLMEKRVITPV</sequence>
<name>A0A9D4UPM6_ADICA</name>
<evidence type="ECO:0000259" key="5">
    <source>
        <dbReference type="PROSITE" id="PS51462"/>
    </source>
</evidence>
<dbReference type="GO" id="GO:0046872">
    <property type="term" value="F:metal ion binding"/>
    <property type="evidence" value="ECO:0007669"/>
    <property type="project" value="UniProtKB-KW"/>
</dbReference>
<comment type="cofactor">
    <cofactor evidence="1">
        <name>Mg(2+)</name>
        <dbReference type="ChEBI" id="CHEBI:18420"/>
    </cofactor>
</comment>
<keyword evidence="4" id="KW-0460">Magnesium</keyword>
<dbReference type="PANTHER" id="PTHR31835:SF1">
    <property type="entry name" value="URIDINE DIPHOSPHATE GLUCOSE PYROPHOSPHATASE NUDT22"/>
    <property type="match status" value="1"/>
</dbReference>
<dbReference type="Proteomes" id="UP000886520">
    <property type="component" value="Chromosome 13"/>
</dbReference>
<dbReference type="PANTHER" id="PTHR31835">
    <property type="entry name" value="URIDINE DIPHOSPHATE GLUCOSE PYROPHOSPHATASE"/>
    <property type="match status" value="1"/>
</dbReference>
<evidence type="ECO:0000256" key="1">
    <source>
        <dbReference type="ARBA" id="ARBA00001946"/>
    </source>
</evidence>
<evidence type="ECO:0000313" key="7">
    <source>
        <dbReference type="Proteomes" id="UP000886520"/>
    </source>
</evidence>
<reference evidence="6" key="1">
    <citation type="submission" date="2021-01" db="EMBL/GenBank/DDBJ databases">
        <title>Adiantum capillus-veneris genome.</title>
        <authorList>
            <person name="Fang Y."/>
            <person name="Liao Q."/>
        </authorList>
    </citation>
    <scope>NUCLEOTIDE SEQUENCE</scope>
    <source>
        <strain evidence="6">H3</strain>
        <tissue evidence="6">Leaf</tissue>
    </source>
</reference>
<dbReference type="PROSITE" id="PS51462">
    <property type="entry name" value="NUDIX"/>
    <property type="match status" value="1"/>
</dbReference>
<comment type="caution">
    <text evidence="6">The sequence shown here is derived from an EMBL/GenBank/DDBJ whole genome shotgun (WGS) entry which is preliminary data.</text>
</comment>
<organism evidence="6 7">
    <name type="scientific">Adiantum capillus-veneris</name>
    <name type="common">Maidenhair fern</name>
    <dbReference type="NCBI Taxonomy" id="13818"/>
    <lineage>
        <taxon>Eukaryota</taxon>
        <taxon>Viridiplantae</taxon>
        <taxon>Streptophyta</taxon>
        <taxon>Embryophyta</taxon>
        <taxon>Tracheophyta</taxon>
        <taxon>Polypodiopsida</taxon>
        <taxon>Polypodiidae</taxon>
        <taxon>Polypodiales</taxon>
        <taxon>Pteridineae</taxon>
        <taxon>Pteridaceae</taxon>
        <taxon>Vittarioideae</taxon>
        <taxon>Adiantum</taxon>
    </lineage>
</organism>
<proteinExistence type="predicted"/>
<keyword evidence="7" id="KW-1185">Reference proteome</keyword>
<evidence type="ECO:0000256" key="4">
    <source>
        <dbReference type="ARBA" id="ARBA00022842"/>
    </source>
</evidence>
<protein>
    <recommendedName>
        <fullName evidence="5">Nudix hydrolase domain-containing protein</fullName>
    </recommendedName>
</protein>
<accession>A0A9D4UPM6</accession>
<dbReference type="InterPro" id="IPR000086">
    <property type="entry name" value="NUDIX_hydrolase_dom"/>
</dbReference>
<dbReference type="GO" id="GO:0052751">
    <property type="term" value="F:GDP-mannose hydrolase activity"/>
    <property type="evidence" value="ECO:0007669"/>
    <property type="project" value="TreeGrafter"/>
</dbReference>
<gene>
    <name evidence="6" type="ORF">GOP47_0013912</name>
</gene>
<evidence type="ECO:0000256" key="2">
    <source>
        <dbReference type="ARBA" id="ARBA00022723"/>
    </source>
</evidence>
<dbReference type="InterPro" id="IPR055295">
    <property type="entry name" value="NUDT22/NUDT9-like"/>
</dbReference>
<evidence type="ECO:0000313" key="6">
    <source>
        <dbReference type="EMBL" id="KAI5071661.1"/>
    </source>
</evidence>
<dbReference type="OrthoDB" id="242473at2759"/>
<dbReference type="EMBL" id="JABFUD020000013">
    <property type="protein sequence ID" value="KAI5071661.1"/>
    <property type="molecule type" value="Genomic_DNA"/>
</dbReference>